<reference evidence="3" key="1">
    <citation type="submission" date="2016-10" db="EMBL/GenBank/DDBJ databases">
        <authorList>
            <person name="Varghese N."/>
            <person name="Submissions S."/>
        </authorList>
    </citation>
    <scope>NUCLEOTIDE SEQUENCE [LARGE SCALE GENOMIC DNA]</scope>
    <source>
        <strain evidence="3">CGMCC 1.7736</strain>
    </source>
</reference>
<keyword evidence="3" id="KW-1185">Reference proteome</keyword>
<name>A0A1I6HSP0_9EURY</name>
<dbReference type="InterPro" id="IPR058419">
    <property type="entry name" value="DUF8106"/>
</dbReference>
<dbReference type="RefSeq" id="WP_177232604.1">
    <property type="nucleotide sequence ID" value="NZ_FOYT01000002.1"/>
</dbReference>
<dbReference type="EMBL" id="FOYT01000002">
    <property type="protein sequence ID" value="SFR57443.1"/>
    <property type="molecule type" value="Genomic_DNA"/>
</dbReference>
<feature type="domain" description="DUF8106" evidence="1">
    <location>
        <begin position="17"/>
        <end position="58"/>
    </location>
</feature>
<dbReference type="AlphaFoldDB" id="A0A1I6HSP0"/>
<evidence type="ECO:0000313" key="2">
    <source>
        <dbReference type="EMBL" id="SFR57443.1"/>
    </source>
</evidence>
<evidence type="ECO:0000259" key="1">
    <source>
        <dbReference type="Pfam" id="PF26408"/>
    </source>
</evidence>
<organism evidence="2 3">
    <name type="scientific">Halogeometricum rufum</name>
    <dbReference type="NCBI Taxonomy" id="553469"/>
    <lineage>
        <taxon>Archaea</taxon>
        <taxon>Methanobacteriati</taxon>
        <taxon>Methanobacteriota</taxon>
        <taxon>Stenosarchaea group</taxon>
        <taxon>Halobacteria</taxon>
        <taxon>Halobacteriales</taxon>
        <taxon>Haloferacaceae</taxon>
        <taxon>Halogeometricum</taxon>
    </lineage>
</organism>
<gene>
    <name evidence="2" type="ORF">SAMN04487947_2434</name>
</gene>
<evidence type="ECO:0000313" key="3">
    <source>
        <dbReference type="Proteomes" id="UP000198531"/>
    </source>
</evidence>
<accession>A0A1I6HSP0</accession>
<dbReference type="Pfam" id="PF26408">
    <property type="entry name" value="DUF8106"/>
    <property type="match status" value="1"/>
</dbReference>
<sequence length="58" mass="6354">MNALTRRSRERQTTTTPKAVLFCPACGRAAPVDEWLTVATRDAESLSCPDCGETLTVR</sequence>
<dbReference type="Proteomes" id="UP000198531">
    <property type="component" value="Unassembled WGS sequence"/>
</dbReference>
<proteinExistence type="predicted"/>
<dbReference type="OrthoDB" id="209680at2157"/>
<protein>
    <recommendedName>
        <fullName evidence="1">DUF8106 domain-containing protein</fullName>
    </recommendedName>
</protein>
<dbReference type="STRING" id="553469.SAMN04487947_2434"/>